<evidence type="ECO:0000259" key="1">
    <source>
        <dbReference type="Pfam" id="PF13614"/>
    </source>
</evidence>
<reference evidence="2 3" key="1">
    <citation type="submission" date="2020-09" db="EMBL/GenBank/DDBJ databases">
        <title>Roseomonas.</title>
        <authorList>
            <person name="Zhu W."/>
        </authorList>
    </citation>
    <scope>NUCLEOTIDE SEQUENCE [LARGE SCALE GENOMIC DNA]</scope>
    <source>
        <strain evidence="2 3">1311</strain>
    </source>
</reference>
<keyword evidence="3" id="KW-1185">Reference proteome</keyword>
<dbReference type="InterPro" id="IPR027417">
    <property type="entry name" value="P-loop_NTPase"/>
</dbReference>
<sequence>MGDHVTAFRNVAEVLRAAQQVAIEVENAPERRKRLRGFSAAECAALLGMTAPELRGLARRALPDAPPPRGRFTFEQLTMLRQQPGGSRARARLKAPRDPKRESLATVVFTNFKGGSAKTTSSVHFAQFMALAGYRVLLVDLDSQGSATAQFGFDPAHEAGPEESFAAWTTAREDGQEIDAAKLCRRTYWPSIDIVPAGAALAAAEESLARRAASGQPEETLYFEEFGAFLDALPPRYDVVVVDTRPDVNMLMTAALHAASGIVVPTRATMTDLASTGEFFAHLAGYVSDFTEAFGASLPLAFTRILITAFDPTDRSQEALFALAQERFGEIVLPRPFLHSRIIGTAGLGKETLYEYEPSTDRAAYQRVLSSVNAVNRLLEREVLSFWGRALPAQAD</sequence>
<dbReference type="PANTHER" id="PTHR13696">
    <property type="entry name" value="P-LOOP CONTAINING NUCLEOSIDE TRIPHOSPHATE HYDROLASE"/>
    <property type="match status" value="1"/>
</dbReference>
<dbReference type="InterPro" id="IPR050678">
    <property type="entry name" value="DNA_Partitioning_ATPase"/>
</dbReference>
<gene>
    <name evidence="2" type="ORF">IAI60_16455</name>
</gene>
<dbReference type="InterPro" id="IPR025669">
    <property type="entry name" value="AAA_dom"/>
</dbReference>
<dbReference type="Pfam" id="PF13614">
    <property type="entry name" value="AAA_31"/>
    <property type="match status" value="1"/>
</dbReference>
<dbReference type="PANTHER" id="PTHR13696:SF52">
    <property type="entry name" value="PARA FAMILY PROTEIN CT_582"/>
    <property type="match status" value="1"/>
</dbReference>
<dbReference type="SUPFAM" id="SSF52540">
    <property type="entry name" value="P-loop containing nucleoside triphosphate hydrolases"/>
    <property type="match status" value="1"/>
</dbReference>
<proteinExistence type="predicted"/>
<organism evidence="2 3">
    <name type="scientific">Roseomonas marmotae</name>
    <dbReference type="NCBI Taxonomy" id="2768161"/>
    <lineage>
        <taxon>Bacteria</taxon>
        <taxon>Pseudomonadati</taxon>
        <taxon>Pseudomonadota</taxon>
        <taxon>Alphaproteobacteria</taxon>
        <taxon>Acetobacterales</taxon>
        <taxon>Roseomonadaceae</taxon>
        <taxon>Roseomonas</taxon>
    </lineage>
</organism>
<name>A0ABS3KFH6_9PROT</name>
<feature type="domain" description="AAA" evidence="1">
    <location>
        <begin position="106"/>
        <end position="270"/>
    </location>
</feature>
<dbReference type="EMBL" id="JACTNF010000018">
    <property type="protein sequence ID" value="MBO1076208.1"/>
    <property type="molecule type" value="Genomic_DNA"/>
</dbReference>
<dbReference type="Proteomes" id="UP001518990">
    <property type="component" value="Unassembled WGS sequence"/>
</dbReference>
<evidence type="ECO:0000313" key="2">
    <source>
        <dbReference type="EMBL" id="MBO1076208.1"/>
    </source>
</evidence>
<comment type="caution">
    <text evidence="2">The sequence shown here is derived from an EMBL/GenBank/DDBJ whole genome shotgun (WGS) entry which is preliminary data.</text>
</comment>
<accession>A0ABS3KFH6</accession>
<evidence type="ECO:0000313" key="3">
    <source>
        <dbReference type="Proteomes" id="UP001518990"/>
    </source>
</evidence>
<dbReference type="CDD" id="cd02042">
    <property type="entry name" value="ParAB_family"/>
    <property type="match status" value="1"/>
</dbReference>
<dbReference type="RefSeq" id="WP_207448980.1">
    <property type="nucleotide sequence ID" value="NZ_CP061095.1"/>
</dbReference>
<protein>
    <submittedName>
        <fullName evidence="2">AAA family ATPase</fullName>
    </submittedName>
</protein>
<dbReference type="Gene3D" id="3.40.50.300">
    <property type="entry name" value="P-loop containing nucleotide triphosphate hydrolases"/>
    <property type="match status" value="1"/>
</dbReference>